<keyword evidence="4" id="KW-1185">Reference proteome</keyword>
<proteinExistence type="predicted"/>
<dbReference type="PROSITE" id="PS50090">
    <property type="entry name" value="MYB_LIKE"/>
    <property type="match status" value="1"/>
</dbReference>
<organism evidence="3 4">
    <name type="scientific">Daphnia magna</name>
    <dbReference type="NCBI Taxonomy" id="35525"/>
    <lineage>
        <taxon>Eukaryota</taxon>
        <taxon>Metazoa</taxon>
        <taxon>Ecdysozoa</taxon>
        <taxon>Arthropoda</taxon>
        <taxon>Crustacea</taxon>
        <taxon>Branchiopoda</taxon>
        <taxon>Diplostraca</taxon>
        <taxon>Cladocera</taxon>
        <taxon>Anomopoda</taxon>
        <taxon>Daphniidae</taxon>
        <taxon>Daphnia</taxon>
    </lineage>
</organism>
<dbReference type="PANTHER" id="PTHR47595:SF1">
    <property type="entry name" value="MYB_SANT-LIKE DNA-BINDING DOMAIN-CONTAINING PROTEIN"/>
    <property type="match status" value="1"/>
</dbReference>
<dbReference type="EMBL" id="JAOYFB010000038">
    <property type="protein sequence ID" value="KAK4028201.1"/>
    <property type="molecule type" value="Genomic_DNA"/>
</dbReference>
<evidence type="ECO:0000313" key="4">
    <source>
        <dbReference type="Proteomes" id="UP001234178"/>
    </source>
</evidence>
<dbReference type="InterPro" id="IPR044822">
    <property type="entry name" value="Myb_DNA-bind_4"/>
</dbReference>
<evidence type="ECO:0000313" key="3">
    <source>
        <dbReference type="EMBL" id="KAK4028201.1"/>
    </source>
</evidence>
<dbReference type="SMART" id="SM00717">
    <property type="entry name" value="SANT"/>
    <property type="match status" value="1"/>
</dbReference>
<comment type="caution">
    <text evidence="3">The sequence shown here is derived from an EMBL/GenBank/DDBJ whole genome shotgun (WGS) entry which is preliminary data.</text>
</comment>
<protein>
    <recommendedName>
        <fullName evidence="2">Myb-like domain-containing protein</fullName>
    </recommendedName>
</protein>
<dbReference type="InterPro" id="IPR001005">
    <property type="entry name" value="SANT/Myb"/>
</dbReference>
<gene>
    <name evidence="3" type="ORF">OUZ56_017465</name>
</gene>
<dbReference type="PANTHER" id="PTHR47595">
    <property type="entry name" value="HEAT SHOCK 70 KDA PROTEIN 14"/>
    <property type="match status" value="1"/>
</dbReference>
<evidence type="ECO:0000259" key="2">
    <source>
        <dbReference type="PROSITE" id="PS50090"/>
    </source>
</evidence>
<evidence type="ECO:0000256" key="1">
    <source>
        <dbReference type="SAM" id="MobiDB-lite"/>
    </source>
</evidence>
<accession>A0ABR0ASV2</accession>
<dbReference type="Gene3D" id="1.10.10.60">
    <property type="entry name" value="Homeodomain-like"/>
    <property type="match status" value="1"/>
</dbReference>
<feature type="region of interest" description="Disordered" evidence="1">
    <location>
        <begin position="67"/>
        <end position="135"/>
    </location>
</feature>
<feature type="compositionally biased region" description="Acidic residues" evidence="1">
    <location>
        <begin position="88"/>
        <end position="101"/>
    </location>
</feature>
<dbReference type="Proteomes" id="UP001234178">
    <property type="component" value="Unassembled WGS sequence"/>
</dbReference>
<sequence length="326" mass="37480">MNMENRIECGVTEHFIIFNFSEGDIGLYLTPTMMDNLNTYQLYIDELVEGVQEKLRVMLREGIDPTKKWPASEQKCPTSNVPRGFYGDDVDPDPDQINELDEVSKMPTKVLPPSKKATPKPSISGPVERESEDEIVDGRKWSREETFTLLDIMKIMLPQFSLPNVKKATLWKKMAEKMKKQGIFNRSDADCSAKWRNLKQRYHKLTSPLQNKSSQRQAEWPFMAKMDVLLKNNPVVTLEHVAEVVDGEVREAKGITPAVQKRNFEDSCPKSDWKKLLLDAERNREVIFVFINFRALQKPLVDSIYFDDEVVETASSYDNAGNEVQP</sequence>
<feature type="domain" description="Myb-like" evidence="2">
    <location>
        <begin position="140"/>
        <end position="199"/>
    </location>
</feature>
<dbReference type="Pfam" id="PF13837">
    <property type="entry name" value="Myb_DNA-bind_4"/>
    <property type="match status" value="1"/>
</dbReference>
<reference evidence="3 4" key="1">
    <citation type="journal article" date="2023" name="Nucleic Acids Res.">
        <title>The hologenome of Daphnia magna reveals possible DNA methylation and microbiome-mediated evolution of the host genome.</title>
        <authorList>
            <person name="Chaturvedi A."/>
            <person name="Li X."/>
            <person name="Dhandapani V."/>
            <person name="Marshall H."/>
            <person name="Kissane S."/>
            <person name="Cuenca-Cambronero M."/>
            <person name="Asole G."/>
            <person name="Calvet F."/>
            <person name="Ruiz-Romero M."/>
            <person name="Marangio P."/>
            <person name="Guigo R."/>
            <person name="Rago D."/>
            <person name="Mirbahai L."/>
            <person name="Eastwood N."/>
            <person name="Colbourne J.K."/>
            <person name="Zhou J."/>
            <person name="Mallon E."/>
            <person name="Orsini L."/>
        </authorList>
    </citation>
    <scope>NUCLEOTIDE SEQUENCE [LARGE SCALE GENOMIC DNA]</scope>
    <source>
        <strain evidence="3">LRV0_1</strain>
    </source>
</reference>
<name>A0ABR0ASV2_9CRUS</name>